<organism evidence="2 3">
    <name type="scientific">Prymnesium parvum</name>
    <name type="common">Toxic golden alga</name>
    <dbReference type="NCBI Taxonomy" id="97485"/>
    <lineage>
        <taxon>Eukaryota</taxon>
        <taxon>Haptista</taxon>
        <taxon>Haptophyta</taxon>
        <taxon>Prymnesiophyceae</taxon>
        <taxon>Prymnesiales</taxon>
        <taxon>Prymnesiaceae</taxon>
        <taxon>Prymnesium</taxon>
    </lineage>
</organism>
<evidence type="ECO:0000259" key="1">
    <source>
        <dbReference type="PROSITE" id="PS50011"/>
    </source>
</evidence>
<dbReference type="InterPro" id="IPR008271">
    <property type="entry name" value="Ser/Thr_kinase_AS"/>
</dbReference>
<dbReference type="InterPro" id="IPR011009">
    <property type="entry name" value="Kinase-like_dom_sf"/>
</dbReference>
<dbReference type="GO" id="GO:0005524">
    <property type="term" value="F:ATP binding"/>
    <property type="evidence" value="ECO:0007669"/>
    <property type="project" value="InterPro"/>
</dbReference>
<evidence type="ECO:0000313" key="2">
    <source>
        <dbReference type="EMBL" id="KAL1528006.1"/>
    </source>
</evidence>
<dbReference type="EMBL" id="JBGBPQ010000002">
    <property type="protein sequence ID" value="KAL1528006.1"/>
    <property type="molecule type" value="Genomic_DNA"/>
</dbReference>
<dbReference type="Gene3D" id="1.10.510.10">
    <property type="entry name" value="Transferase(Phosphotransferase) domain 1"/>
    <property type="match status" value="1"/>
</dbReference>
<proteinExistence type="predicted"/>
<sequence>MGLKSRIFCRTSVDPAVQRFYVHKNERLGKGNFALSFRATDRVDNSAVACKCFKLGKSKVIGSEILNEVQFLQELEHPNIVRMLAHGVSGREYVIVLEMLSKNLLQIVTESHGLPMPQALQYSRDILCGLAHCHSRGILHRDVKLENIMVDDKTGLVKLIDFGLSCTLGALSTDANPFVGTTSYLAPEVLDRKPYSFGCDIWSLGVVFFTMIFNVFPFKMAHSVDLEFRKLSDLQKEGRKNSVCNALGSKIKATEAPESITTILDSFLTVDPTQRQPADKLMRLVDHAGEPWELINSLMPTSSKRGSHAHHGCHARADFRQ</sequence>
<dbReference type="Proteomes" id="UP001515480">
    <property type="component" value="Unassembled WGS sequence"/>
</dbReference>
<name>A0AB34K196_PRYPA</name>
<dbReference type="SMART" id="SM00220">
    <property type="entry name" value="S_TKc"/>
    <property type="match status" value="1"/>
</dbReference>
<dbReference type="Pfam" id="PF00069">
    <property type="entry name" value="Pkinase"/>
    <property type="match status" value="1"/>
</dbReference>
<dbReference type="GO" id="GO:0005634">
    <property type="term" value="C:nucleus"/>
    <property type="evidence" value="ECO:0007669"/>
    <property type="project" value="TreeGrafter"/>
</dbReference>
<comment type="caution">
    <text evidence="2">The sequence shown here is derived from an EMBL/GenBank/DDBJ whole genome shotgun (WGS) entry which is preliminary data.</text>
</comment>
<feature type="domain" description="Protein kinase" evidence="1">
    <location>
        <begin position="22"/>
        <end position="293"/>
    </location>
</feature>
<dbReference type="InterPro" id="IPR000719">
    <property type="entry name" value="Prot_kinase_dom"/>
</dbReference>
<reference evidence="2 3" key="1">
    <citation type="journal article" date="2024" name="Science">
        <title>Giant polyketide synthase enzymes in the biosynthesis of giant marine polyether toxins.</title>
        <authorList>
            <person name="Fallon T.R."/>
            <person name="Shende V.V."/>
            <person name="Wierzbicki I.H."/>
            <person name="Pendleton A.L."/>
            <person name="Watervoot N.F."/>
            <person name="Auber R.P."/>
            <person name="Gonzalez D.J."/>
            <person name="Wisecaver J.H."/>
            <person name="Moore B.S."/>
        </authorList>
    </citation>
    <scope>NUCLEOTIDE SEQUENCE [LARGE SCALE GENOMIC DNA]</scope>
    <source>
        <strain evidence="2 3">12B1</strain>
    </source>
</reference>
<gene>
    <name evidence="2" type="ORF">AB1Y20_009377</name>
</gene>
<protein>
    <recommendedName>
        <fullName evidence="1">Protein kinase domain-containing protein</fullName>
    </recommendedName>
</protein>
<dbReference type="GO" id="GO:0004672">
    <property type="term" value="F:protein kinase activity"/>
    <property type="evidence" value="ECO:0007669"/>
    <property type="project" value="InterPro"/>
</dbReference>
<evidence type="ECO:0000313" key="3">
    <source>
        <dbReference type="Proteomes" id="UP001515480"/>
    </source>
</evidence>
<keyword evidence="3" id="KW-1185">Reference proteome</keyword>
<dbReference type="PROSITE" id="PS00108">
    <property type="entry name" value="PROTEIN_KINASE_ST"/>
    <property type="match status" value="1"/>
</dbReference>
<dbReference type="AlphaFoldDB" id="A0AB34K196"/>
<dbReference type="PROSITE" id="PS50011">
    <property type="entry name" value="PROTEIN_KINASE_DOM"/>
    <property type="match status" value="1"/>
</dbReference>
<dbReference type="Gene3D" id="3.30.200.20">
    <property type="entry name" value="Phosphorylase Kinase, domain 1"/>
    <property type="match status" value="1"/>
</dbReference>
<dbReference type="PANTHER" id="PTHR24345">
    <property type="entry name" value="SERINE/THREONINE-PROTEIN KINASE PLK"/>
    <property type="match status" value="1"/>
</dbReference>
<accession>A0AB34K196</accession>
<dbReference type="SUPFAM" id="SSF56112">
    <property type="entry name" value="Protein kinase-like (PK-like)"/>
    <property type="match status" value="1"/>
</dbReference>